<feature type="domain" description="Abortive infection protein-like C-terminal" evidence="1">
    <location>
        <begin position="213"/>
        <end position="294"/>
    </location>
</feature>
<evidence type="ECO:0000313" key="3">
    <source>
        <dbReference type="EMBL" id="QEC66759.1"/>
    </source>
</evidence>
<dbReference type="Pfam" id="PF14355">
    <property type="entry name" value="Abi_C"/>
    <property type="match status" value="1"/>
</dbReference>
<feature type="domain" description="AbiJ-NTD3" evidence="2">
    <location>
        <begin position="3"/>
        <end position="168"/>
    </location>
</feature>
<evidence type="ECO:0008006" key="5">
    <source>
        <dbReference type="Google" id="ProtNLM"/>
    </source>
</evidence>
<evidence type="ECO:0000259" key="2">
    <source>
        <dbReference type="Pfam" id="PF18860"/>
    </source>
</evidence>
<dbReference type="Pfam" id="PF18860">
    <property type="entry name" value="AbiJ_NTD3"/>
    <property type="match status" value="1"/>
</dbReference>
<sequence length="300" mass="34492">MNKISTITRRDIFDTMTVEGISWHGRLEETEFLSRLYDLENMPSTDSRFNNALGDIWQHRINNYDWDDNWVLSDRRFNLMHCDDVTFLQFLCEMLHPIVRSDVTQVTKLHQLFNEYLSKDNFELVEKTKISDRPIFIGRHKLLGKTTFEKSKKEISNYLSDEYVLKQINLMEGAIENSPELAIGTAKELIETICHTILTERQIETDKNWDLLQLLKQTTKQLNLTAEGIPDEAKASKTIKSILGSLTTVVQGIGELRNQYGSGHGKKADFKGLTARHAKLSVGAASTLAIFLLETHKFRQ</sequence>
<proteinExistence type="predicted"/>
<dbReference type="RefSeq" id="WP_147188559.1">
    <property type="nucleotide sequence ID" value="NZ_CP042435.1"/>
</dbReference>
<dbReference type="KEGG" id="pgin:FRZ67_05365"/>
<dbReference type="OrthoDB" id="9812126at2"/>
<name>A0A5B8V6D0_9BACT</name>
<accession>A0A5B8V6D0</accession>
<evidence type="ECO:0000313" key="4">
    <source>
        <dbReference type="Proteomes" id="UP000321533"/>
    </source>
</evidence>
<dbReference type="Proteomes" id="UP000321533">
    <property type="component" value="Chromosome"/>
</dbReference>
<protein>
    <recommendedName>
        <fullName evidence="5">Abortive infection protein-like C-terminal domain-containing protein</fullName>
    </recommendedName>
</protein>
<reference evidence="3 4" key="1">
    <citation type="journal article" date="2016" name="Int. J. Syst. Evol. Microbiol.">
        <title>Panacibacter ginsenosidivorans gen. nov., sp. nov., with ginsenoside converting activity isolated from soil of a ginseng field.</title>
        <authorList>
            <person name="Siddiqi M.Z."/>
            <person name="Muhammad Shafi S."/>
            <person name="Choi K.D."/>
            <person name="Im W.T."/>
        </authorList>
    </citation>
    <scope>NUCLEOTIDE SEQUENCE [LARGE SCALE GENOMIC DNA]</scope>
    <source>
        <strain evidence="3 4">Gsoil1550</strain>
    </source>
</reference>
<gene>
    <name evidence="3" type="ORF">FRZ67_05365</name>
</gene>
<dbReference type="InterPro" id="IPR026001">
    <property type="entry name" value="Abi-like_C"/>
</dbReference>
<dbReference type="AlphaFoldDB" id="A0A5B8V6D0"/>
<dbReference type="EMBL" id="CP042435">
    <property type="protein sequence ID" value="QEC66759.1"/>
    <property type="molecule type" value="Genomic_DNA"/>
</dbReference>
<dbReference type="InterPro" id="IPR041427">
    <property type="entry name" value="AbiJ-NTD3"/>
</dbReference>
<keyword evidence="4" id="KW-1185">Reference proteome</keyword>
<evidence type="ECO:0000259" key="1">
    <source>
        <dbReference type="Pfam" id="PF14355"/>
    </source>
</evidence>
<organism evidence="3 4">
    <name type="scientific">Panacibacter ginsenosidivorans</name>
    <dbReference type="NCBI Taxonomy" id="1813871"/>
    <lineage>
        <taxon>Bacteria</taxon>
        <taxon>Pseudomonadati</taxon>
        <taxon>Bacteroidota</taxon>
        <taxon>Chitinophagia</taxon>
        <taxon>Chitinophagales</taxon>
        <taxon>Chitinophagaceae</taxon>
        <taxon>Panacibacter</taxon>
    </lineage>
</organism>